<feature type="non-terminal residue" evidence="5">
    <location>
        <position position="105"/>
    </location>
</feature>
<feature type="domain" description="CUB" evidence="4">
    <location>
        <begin position="1"/>
        <end position="104"/>
    </location>
</feature>
<proteinExistence type="predicted"/>
<protein>
    <recommendedName>
        <fullName evidence="4">CUB domain-containing protein</fullName>
    </recommendedName>
</protein>
<keyword evidence="2 3" id="KW-1015">Disulfide bond</keyword>
<organism evidence="5 6">
    <name type="scientific">Porites lobata</name>
    <dbReference type="NCBI Taxonomy" id="104759"/>
    <lineage>
        <taxon>Eukaryota</taxon>
        <taxon>Metazoa</taxon>
        <taxon>Cnidaria</taxon>
        <taxon>Anthozoa</taxon>
        <taxon>Hexacorallia</taxon>
        <taxon>Scleractinia</taxon>
        <taxon>Fungiina</taxon>
        <taxon>Poritidae</taxon>
        <taxon>Porites</taxon>
    </lineage>
</organism>
<dbReference type="InterPro" id="IPR035914">
    <property type="entry name" value="Sperma_CUB_dom_sf"/>
</dbReference>
<dbReference type="Gene3D" id="2.60.120.290">
    <property type="entry name" value="Spermadhesin, CUB domain"/>
    <property type="match status" value="1"/>
</dbReference>
<evidence type="ECO:0000256" key="3">
    <source>
        <dbReference type="PROSITE-ProRule" id="PRU00059"/>
    </source>
</evidence>
<evidence type="ECO:0000259" key="4">
    <source>
        <dbReference type="PROSITE" id="PS01180"/>
    </source>
</evidence>
<dbReference type="InterPro" id="IPR000859">
    <property type="entry name" value="CUB_dom"/>
</dbReference>
<gene>
    <name evidence="5" type="ORF">PLOB_00024094</name>
</gene>
<dbReference type="Pfam" id="PF00431">
    <property type="entry name" value="CUB"/>
    <property type="match status" value="1"/>
</dbReference>
<accession>A0ABN8RNR3</accession>
<keyword evidence="6" id="KW-1185">Reference proteome</keyword>
<reference evidence="5 6" key="1">
    <citation type="submission" date="2022-05" db="EMBL/GenBank/DDBJ databases">
        <authorList>
            <consortium name="Genoscope - CEA"/>
            <person name="William W."/>
        </authorList>
    </citation>
    <scope>NUCLEOTIDE SEQUENCE [LARGE SCALE GENOMIC DNA]</scope>
</reference>
<name>A0ABN8RNR3_9CNID</name>
<evidence type="ECO:0000313" key="5">
    <source>
        <dbReference type="EMBL" id="CAH3181025.1"/>
    </source>
</evidence>
<comment type="caution">
    <text evidence="5">The sequence shown here is derived from an EMBL/GenBank/DDBJ whole genome shotgun (WGS) entry which is preliminary data.</text>
</comment>
<evidence type="ECO:0000256" key="2">
    <source>
        <dbReference type="ARBA" id="ARBA00023157"/>
    </source>
</evidence>
<dbReference type="PROSITE" id="PS01180">
    <property type="entry name" value="CUB"/>
    <property type="match status" value="1"/>
</dbReference>
<dbReference type="CDD" id="cd00041">
    <property type="entry name" value="CUB"/>
    <property type="match status" value="1"/>
</dbReference>
<dbReference type="SUPFAM" id="SSF49854">
    <property type="entry name" value="Spermadhesin, CUB domain"/>
    <property type="match status" value="1"/>
</dbReference>
<keyword evidence="1" id="KW-0677">Repeat</keyword>
<evidence type="ECO:0000313" key="6">
    <source>
        <dbReference type="Proteomes" id="UP001159405"/>
    </source>
</evidence>
<feature type="disulfide bond" evidence="3">
    <location>
        <begin position="48"/>
        <end position="65"/>
    </location>
</feature>
<sequence length="105" mass="12028">MNNTLKSPTYADGFYAGNMNCIYNLSIPDGKEMRLKFQSFDLASDSECRIDYLNITNGIKEARYCGDQHSVRDLLVSGDYVVLTFRSDWLLGNKKGFEILFVHEK</sequence>
<dbReference type="EMBL" id="CALNXK010000289">
    <property type="protein sequence ID" value="CAH3181025.1"/>
    <property type="molecule type" value="Genomic_DNA"/>
</dbReference>
<dbReference type="Proteomes" id="UP001159405">
    <property type="component" value="Unassembled WGS sequence"/>
</dbReference>
<dbReference type="PANTHER" id="PTHR24251">
    <property type="entry name" value="OVOCHYMASE-RELATED"/>
    <property type="match status" value="1"/>
</dbReference>
<dbReference type="SMART" id="SM00042">
    <property type="entry name" value="CUB"/>
    <property type="match status" value="1"/>
</dbReference>
<evidence type="ECO:0000256" key="1">
    <source>
        <dbReference type="ARBA" id="ARBA00022737"/>
    </source>
</evidence>
<comment type="caution">
    <text evidence="3">Lacks conserved residue(s) required for the propagation of feature annotation.</text>
</comment>